<reference evidence="14 15" key="1">
    <citation type="journal article" date="2019" name="Nat. Ecol. Evol.">
        <title>Megaphylogeny resolves global patterns of mushroom evolution.</title>
        <authorList>
            <person name="Varga T."/>
            <person name="Krizsan K."/>
            <person name="Foldi C."/>
            <person name="Dima B."/>
            <person name="Sanchez-Garcia M."/>
            <person name="Sanchez-Ramirez S."/>
            <person name="Szollosi G.J."/>
            <person name="Szarkandi J.G."/>
            <person name="Papp V."/>
            <person name="Albert L."/>
            <person name="Andreopoulos W."/>
            <person name="Angelini C."/>
            <person name="Antonin V."/>
            <person name="Barry K.W."/>
            <person name="Bougher N.L."/>
            <person name="Buchanan P."/>
            <person name="Buyck B."/>
            <person name="Bense V."/>
            <person name="Catcheside P."/>
            <person name="Chovatia M."/>
            <person name="Cooper J."/>
            <person name="Damon W."/>
            <person name="Desjardin D."/>
            <person name="Finy P."/>
            <person name="Geml J."/>
            <person name="Haridas S."/>
            <person name="Hughes K."/>
            <person name="Justo A."/>
            <person name="Karasinski D."/>
            <person name="Kautmanova I."/>
            <person name="Kiss B."/>
            <person name="Kocsube S."/>
            <person name="Kotiranta H."/>
            <person name="LaButti K.M."/>
            <person name="Lechner B.E."/>
            <person name="Liimatainen K."/>
            <person name="Lipzen A."/>
            <person name="Lukacs Z."/>
            <person name="Mihaltcheva S."/>
            <person name="Morgado L.N."/>
            <person name="Niskanen T."/>
            <person name="Noordeloos M.E."/>
            <person name="Ohm R.A."/>
            <person name="Ortiz-Santana B."/>
            <person name="Ovrebo C."/>
            <person name="Racz N."/>
            <person name="Riley R."/>
            <person name="Savchenko A."/>
            <person name="Shiryaev A."/>
            <person name="Soop K."/>
            <person name="Spirin V."/>
            <person name="Szebenyi C."/>
            <person name="Tomsovsky M."/>
            <person name="Tulloss R.E."/>
            <person name="Uehling J."/>
            <person name="Grigoriev I.V."/>
            <person name="Vagvolgyi C."/>
            <person name="Papp T."/>
            <person name="Martin F.M."/>
            <person name="Miettinen O."/>
            <person name="Hibbett D.S."/>
            <person name="Nagy L.G."/>
        </authorList>
    </citation>
    <scope>NUCLEOTIDE SEQUENCE [LARGE SCALE GENOMIC DNA]</scope>
    <source>
        <strain evidence="14 15">CBS 121175</strain>
    </source>
</reference>
<evidence type="ECO:0000256" key="10">
    <source>
        <dbReference type="RuleBase" id="RU367108"/>
    </source>
</evidence>
<feature type="domain" description="RRM" evidence="12">
    <location>
        <begin position="153"/>
        <end position="200"/>
    </location>
</feature>
<feature type="domain" description="Mitochondrial escape protein 2 C-terminal" evidence="13">
    <location>
        <begin position="316"/>
        <end position="795"/>
    </location>
</feature>
<name>A0A5C3KWK0_COPMA</name>
<evidence type="ECO:0000256" key="7">
    <source>
        <dbReference type="ARBA" id="ARBA00023128"/>
    </source>
</evidence>
<dbReference type="GO" id="GO:0005743">
    <property type="term" value="C:mitochondrial inner membrane"/>
    <property type="evidence" value="ECO:0007669"/>
    <property type="project" value="UniProtKB-SubCell"/>
</dbReference>
<dbReference type="Proteomes" id="UP000307440">
    <property type="component" value="Unassembled WGS sequence"/>
</dbReference>
<accession>A0A5C3KWK0</accession>
<evidence type="ECO:0000256" key="4">
    <source>
        <dbReference type="ARBA" id="ARBA00022692"/>
    </source>
</evidence>
<keyword evidence="7 10" id="KW-0496">Mitochondrion</keyword>
<proteinExistence type="inferred from homology"/>
<evidence type="ECO:0000256" key="5">
    <source>
        <dbReference type="ARBA" id="ARBA00022792"/>
    </source>
</evidence>
<organism evidence="14 15">
    <name type="scientific">Coprinopsis marcescibilis</name>
    <name type="common">Agaric fungus</name>
    <name type="synonym">Psathyrella marcescibilis</name>
    <dbReference type="NCBI Taxonomy" id="230819"/>
    <lineage>
        <taxon>Eukaryota</taxon>
        <taxon>Fungi</taxon>
        <taxon>Dikarya</taxon>
        <taxon>Basidiomycota</taxon>
        <taxon>Agaricomycotina</taxon>
        <taxon>Agaricomycetes</taxon>
        <taxon>Agaricomycetidae</taxon>
        <taxon>Agaricales</taxon>
        <taxon>Agaricineae</taxon>
        <taxon>Psathyrellaceae</taxon>
        <taxon>Coprinopsis</taxon>
    </lineage>
</organism>
<dbReference type="STRING" id="230819.A0A5C3KWK0"/>
<keyword evidence="14" id="KW-0269">Exonuclease</keyword>
<keyword evidence="10" id="KW-0694">RNA-binding</keyword>
<evidence type="ECO:0000256" key="3">
    <source>
        <dbReference type="ARBA" id="ARBA00020222"/>
    </source>
</evidence>
<dbReference type="AlphaFoldDB" id="A0A5C3KWK0"/>
<dbReference type="InterPro" id="IPR035979">
    <property type="entry name" value="RBD_domain_sf"/>
</dbReference>
<evidence type="ECO:0000256" key="1">
    <source>
        <dbReference type="ARBA" id="ARBA00004434"/>
    </source>
</evidence>
<evidence type="ECO:0000313" key="15">
    <source>
        <dbReference type="Proteomes" id="UP000307440"/>
    </source>
</evidence>
<dbReference type="GO" id="GO:0006397">
    <property type="term" value="P:mRNA processing"/>
    <property type="evidence" value="ECO:0007669"/>
    <property type="project" value="UniProtKB-UniRule"/>
</dbReference>
<dbReference type="InterPro" id="IPR018850">
    <property type="entry name" value="Mt_escape_2_C"/>
</dbReference>
<keyword evidence="4" id="KW-0812">Transmembrane</keyword>
<dbReference type="OrthoDB" id="10267654at2759"/>
<keyword evidence="6" id="KW-1133">Transmembrane helix</keyword>
<dbReference type="EMBL" id="ML210191">
    <property type="protein sequence ID" value="TFK25029.1"/>
    <property type="molecule type" value="Genomic_DNA"/>
</dbReference>
<evidence type="ECO:0000256" key="8">
    <source>
        <dbReference type="ARBA" id="ARBA00023136"/>
    </source>
</evidence>
<dbReference type="InterPro" id="IPR039627">
    <property type="entry name" value="Yme2_C"/>
</dbReference>
<keyword evidence="10" id="KW-0507">mRNA processing</keyword>
<feature type="coiled-coil region" evidence="11">
    <location>
        <begin position="819"/>
        <end position="846"/>
    </location>
</feature>
<dbReference type="GO" id="GO:0003723">
    <property type="term" value="F:RNA binding"/>
    <property type="evidence" value="ECO:0007669"/>
    <property type="project" value="UniProtKB-UniRule"/>
</dbReference>
<keyword evidence="5 10" id="KW-0999">Mitochondrion inner membrane</keyword>
<evidence type="ECO:0000256" key="6">
    <source>
        <dbReference type="ARBA" id="ARBA00022989"/>
    </source>
</evidence>
<dbReference type="Gene3D" id="3.40.50.300">
    <property type="entry name" value="P-loop containing nucleotide triphosphate hydrolases"/>
    <property type="match status" value="1"/>
</dbReference>
<comment type="function">
    <text evidence="9 10">Plays a role in maintaining the mitochondrial genome and in controlling the mtDNA escape. Involved in the regulation of mtDNA nucleotide structure and number. May have a dispensable role in early maturation of pre-rRNA.</text>
</comment>
<evidence type="ECO:0000256" key="9">
    <source>
        <dbReference type="ARBA" id="ARBA00025276"/>
    </source>
</evidence>
<gene>
    <name evidence="14" type="ORF">FA15DRAFT_591253</name>
</gene>
<evidence type="ECO:0000259" key="12">
    <source>
        <dbReference type="Pfam" id="PF00076"/>
    </source>
</evidence>
<dbReference type="PANTHER" id="PTHR32198:SF2">
    <property type="entry name" value="MITOCHONDRIAL ESCAPE PROTEIN 2"/>
    <property type="match status" value="1"/>
</dbReference>
<dbReference type="InterPro" id="IPR027417">
    <property type="entry name" value="P-loop_NTPase"/>
</dbReference>
<keyword evidence="11" id="KW-0175">Coiled coil</keyword>
<keyword evidence="15" id="KW-1185">Reference proteome</keyword>
<evidence type="ECO:0000313" key="14">
    <source>
        <dbReference type="EMBL" id="TFK25029.1"/>
    </source>
</evidence>
<evidence type="ECO:0000259" key="13">
    <source>
        <dbReference type="Pfam" id="PF10443"/>
    </source>
</evidence>
<protein>
    <recommendedName>
        <fullName evidence="3 10">Mitochondrial escape protein 2</fullName>
    </recommendedName>
</protein>
<dbReference type="SUPFAM" id="SSF52540">
    <property type="entry name" value="P-loop containing nucleoside triphosphate hydrolases"/>
    <property type="match status" value="2"/>
</dbReference>
<comment type="similarity">
    <text evidence="2 10">Belongs to the YME2 family.</text>
</comment>
<dbReference type="Pfam" id="PF10443">
    <property type="entry name" value="RNA12"/>
    <property type="match status" value="1"/>
</dbReference>
<keyword evidence="8" id="KW-0472">Membrane</keyword>
<sequence>MLRAAVQRRWASTVPGQSKEAWLYLDSIFPIQLAAWDLRHYVGILRQEYLLGGVLSKLSTVQKHGFEVVDVEPRMKDGGVFVRFSYTGHPEVETAEILNEIEANIREQVDKTGGFQTWSGLRSGNAWIVQGKPWKEDMNRYASLIVKATFDGPDVSEQQLYELFRPYGRIKDISPPVVVPAGTPRSALITYQHLRSASIARNVIYGLEAAPKPAASTTTSIRTSYQKPIQAHAVRDWVSGHPKITLPILIFLLGSLTYTIFDPIRSVMIEGKMLDWFDYQQYGIYKWLRANTVDRLSVPQSAGLHSPVADVWKERSVALESLKNYLNDVPSSIAFMHGPQGSGKTTMVQGILAEMNRSVLVIDCRELQKATSDNQLVNGLAHQTGYWPIFTLFNSMGNLFDLASVGLIGQKAGLTSSLTDQLDQVLSVVSVGLKRVAAAHRADQKHKAELKERLEAKTQQDVRIRERLINGTWHDGRLDCVAGNGIMCELGVGDEPFDDVLDSTYLGALEAGPPEKAKKELSQEDLDNLKALPIVVIRNYTTKVGSTKDELLKALAEWSASLVENQIAHVLVLSDNRENSKRLSQSLPSKPLYTIGLSDADASSALSFMKHKLAGAGIDVDFTPKQTEYVQRLGGRTSDLESLIHKVRSGQTVEAAVDEIISQGVSELRKNAFGDDVEDVKGLPWSKEQIWTIIKQLSQKPEISYYNLLTDFPFKGDETALRNMEHAEIITINTKNGRPASVKPGKPVLRWVFERLVQDPQFEAHQELHYNEKAIAKAESTISSCEQELRLLGDILLVAEPRHWYDWLLGRPNACNERARFLAQKMIKAERKVEQLDRRNEALKKSLTTL</sequence>
<dbReference type="GO" id="GO:0004527">
    <property type="term" value="F:exonuclease activity"/>
    <property type="evidence" value="ECO:0007669"/>
    <property type="project" value="UniProtKB-KW"/>
</dbReference>
<keyword evidence="14" id="KW-0540">Nuclease</keyword>
<comment type="subcellular location">
    <subcellularLocation>
        <location evidence="1 10">Mitochondrion inner membrane</location>
        <topology evidence="1 10">Single-pass membrane protein</topology>
    </subcellularLocation>
</comment>
<dbReference type="InterPro" id="IPR000504">
    <property type="entry name" value="RRM_dom"/>
</dbReference>
<keyword evidence="14" id="KW-0378">Hydrolase</keyword>
<evidence type="ECO:0000256" key="11">
    <source>
        <dbReference type="SAM" id="Coils"/>
    </source>
</evidence>
<dbReference type="SUPFAM" id="SSF54928">
    <property type="entry name" value="RNA-binding domain, RBD"/>
    <property type="match status" value="1"/>
</dbReference>
<evidence type="ECO:0000256" key="2">
    <source>
        <dbReference type="ARBA" id="ARBA00010320"/>
    </source>
</evidence>
<dbReference type="PANTHER" id="PTHR32198">
    <property type="entry name" value="MITOCHONDRIAL ESCAPE PROTEIN 2"/>
    <property type="match status" value="1"/>
</dbReference>
<dbReference type="Pfam" id="PF00076">
    <property type="entry name" value="RRM_1"/>
    <property type="match status" value="1"/>
</dbReference>